<dbReference type="Pfam" id="PF08668">
    <property type="entry name" value="HDOD"/>
    <property type="match status" value="1"/>
</dbReference>
<dbReference type="Gene3D" id="1.10.3210.10">
    <property type="entry name" value="Hypothetical protein af1432"/>
    <property type="match status" value="1"/>
</dbReference>
<gene>
    <name evidence="2" type="ORF">MNBD_NITROSPIRAE03-621</name>
</gene>
<dbReference type="SUPFAM" id="SSF109604">
    <property type="entry name" value="HD-domain/PDEase-like"/>
    <property type="match status" value="1"/>
</dbReference>
<evidence type="ECO:0000313" key="2">
    <source>
        <dbReference type="EMBL" id="VAX34784.1"/>
    </source>
</evidence>
<accession>A0A3B1DFI4</accession>
<dbReference type="InterPro" id="IPR013976">
    <property type="entry name" value="HDOD"/>
</dbReference>
<name>A0A3B1DFI4_9ZZZZ</name>
<dbReference type="InterPro" id="IPR052340">
    <property type="entry name" value="RNase_Y/CdgJ"/>
</dbReference>
<dbReference type="InterPro" id="IPR003607">
    <property type="entry name" value="HD/PDEase_dom"/>
</dbReference>
<proteinExistence type="predicted"/>
<dbReference type="PANTHER" id="PTHR33525:SF3">
    <property type="entry name" value="RIBONUCLEASE Y"/>
    <property type="match status" value="1"/>
</dbReference>
<dbReference type="PANTHER" id="PTHR33525">
    <property type="match status" value="1"/>
</dbReference>
<dbReference type="CDD" id="cd00077">
    <property type="entry name" value="HDc"/>
    <property type="match status" value="1"/>
</dbReference>
<dbReference type="SMART" id="SM00471">
    <property type="entry name" value="HDc"/>
    <property type="match status" value="1"/>
</dbReference>
<organism evidence="2">
    <name type="scientific">hydrothermal vent metagenome</name>
    <dbReference type="NCBI Taxonomy" id="652676"/>
    <lineage>
        <taxon>unclassified sequences</taxon>
        <taxon>metagenomes</taxon>
        <taxon>ecological metagenomes</taxon>
    </lineage>
</organism>
<dbReference type="AlphaFoldDB" id="A0A3B1DFI4"/>
<evidence type="ECO:0000259" key="1">
    <source>
        <dbReference type="PROSITE" id="PS51833"/>
    </source>
</evidence>
<reference evidence="2" key="1">
    <citation type="submission" date="2018-06" db="EMBL/GenBank/DDBJ databases">
        <authorList>
            <person name="Zhirakovskaya E."/>
        </authorList>
    </citation>
    <scope>NUCLEOTIDE SEQUENCE</scope>
</reference>
<dbReference type="PROSITE" id="PS51833">
    <property type="entry name" value="HDOD"/>
    <property type="match status" value="1"/>
</dbReference>
<sequence>MRDIQGDISSLKTLSTIPVVMKRLLESINDENSSFVDLSEIIQHDQSLSERVVAIANAPYFWHSGLINNLEQATLLLGYDLVRSIAISISVFDLLGKDEAKKMRKLWAHSYEVGLIAGLLCDKVPVTAGGVCFLGGLLHDIGRVVFYSLYAPEYRAVMFDKALTEKETGLFDADHSAAGGWFLEYSLFPEEIIFAVRYHHNLKGCERHKGIVVTVHLAEALSSVLTPGNEADGVWNEDKESLFYRNGLKKEDIEAIGSIVRQETPFIDNFFEM</sequence>
<feature type="domain" description="HDOD" evidence="1">
    <location>
        <begin position="14"/>
        <end position="202"/>
    </location>
</feature>
<protein>
    <recommendedName>
        <fullName evidence="1">HDOD domain-containing protein</fullName>
    </recommendedName>
</protein>
<dbReference type="EMBL" id="UOGI01000392">
    <property type="protein sequence ID" value="VAX34784.1"/>
    <property type="molecule type" value="Genomic_DNA"/>
</dbReference>